<name>A0A1I4EAN5_9GAMM</name>
<dbReference type="AlphaFoldDB" id="A0A1I4EAN5"/>
<dbReference type="RefSeq" id="WP_008212275.1">
    <property type="nucleotide sequence ID" value="NZ_FOSR01000011.1"/>
</dbReference>
<dbReference type="PROSITE" id="PS51257">
    <property type="entry name" value="PROKAR_LIPOPROTEIN"/>
    <property type="match status" value="1"/>
</dbReference>
<evidence type="ECO:0000256" key="1">
    <source>
        <dbReference type="SAM" id="SignalP"/>
    </source>
</evidence>
<dbReference type="EMBL" id="FOSR01000011">
    <property type="protein sequence ID" value="SFL01241.1"/>
    <property type="molecule type" value="Genomic_DNA"/>
</dbReference>
<evidence type="ECO:0000313" key="3">
    <source>
        <dbReference type="Proteomes" id="UP000198725"/>
    </source>
</evidence>
<keyword evidence="1" id="KW-0732">Signal</keyword>
<organism evidence="2 3">
    <name type="scientific">Rhodanobacter glycinis</name>
    <dbReference type="NCBI Taxonomy" id="582702"/>
    <lineage>
        <taxon>Bacteria</taxon>
        <taxon>Pseudomonadati</taxon>
        <taxon>Pseudomonadota</taxon>
        <taxon>Gammaproteobacteria</taxon>
        <taxon>Lysobacterales</taxon>
        <taxon>Rhodanobacteraceae</taxon>
        <taxon>Rhodanobacter</taxon>
    </lineage>
</organism>
<proteinExistence type="predicted"/>
<sequence>MTRFSTLLSRATAALMLGSLLVLAGCHRGSTKSPADMAKVEKKFDVTVEAYKSGQFMLDGAVLSSIDLGSHFAYEKDIGKLPKTVLLVRSDDSKIRKQHLQYMARMVLDYGFAVYYDDGGTLKKINPVETKARALQEYHAPVKQDDGQKCKSAAGCDSVEQAGQRGGY</sequence>
<feature type="chain" id="PRO_5011510208" evidence="1">
    <location>
        <begin position="25"/>
        <end position="168"/>
    </location>
</feature>
<protein>
    <submittedName>
        <fullName evidence="2">Uncharacterized protein</fullName>
    </submittedName>
</protein>
<reference evidence="3" key="1">
    <citation type="submission" date="2016-10" db="EMBL/GenBank/DDBJ databases">
        <authorList>
            <person name="Varghese N."/>
            <person name="Submissions S."/>
        </authorList>
    </citation>
    <scope>NUCLEOTIDE SEQUENCE [LARGE SCALE GENOMIC DNA]</scope>
    <source>
        <strain evidence="3">MO64</strain>
    </source>
</reference>
<keyword evidence="3" id="KW-1185">Reference proteome</keyword>
<dbReference type="Proteomes" id="UP000198725">
    <property type="component" value="Unassembled WGS sequence"/>
</dbReference>
<gene>
    <name evidence="2" type="ORF">SAMN05192579_11159</name>
</gene>
<accession>A0A1I4EAN5</accession>
<evidence type="ECO:0000313" key="2">
    <source>
        <dbReference type="EMBL" id="SFL01241.1"/>
    </source>
</evidence>
<feature type="signal peptide" evidence="1">
    <location>
        <begin position="1"/>
        <end position="24"/>
    </location>
</feature>